<comment type="pathway">
    <text evidence="1 6">Cell wall biogenesis; peptidoglycan biosynthesis.</text>
</comment>
<protein>
    <recommendedName>
        <fullName evidence="8">L,D-TPase catalytic domain-containing protein</fullName>
    </recommendedName>
</protein>
<keyword evidence="7" id="KW-0472">Membrane</keyword>
<proteinExistence type="predicted"/>
<dbReference type="InterPro" id="IPR005490">
    <property type="entry name" value="LD_TPept_cat_dom"/>
</dbReference>
<dbReference type="AlphaFoldDB" id="A0A519BAW4"/>
<evidence type="ECO:0000313" key="9">
    <source>
        <dbReference type="EMBL" id="RZD14430.1"/>
    </source>
</evidence>
<keyword evidence="5 6" id="KW-0961">Cell wall biogenesis/degradation</keyword>
<evidence type="ECO:0000256" key="5">
    <source>
        <dbReference type="ARBA" id="ARBA00023316"/>
    </source>
</evidence>
<evidence type="ECO:0000256" key="3">
    <source>
        <dbReference type="ARBA" id="ARBA00022960"/>
    </source>
</evidence>
<comment type="caution">
    <text evidence="9">The sequence shown here is derived from an EMBL/GenBank/DDBJ whole genome shotgun (WGS) entry which is preliminary data.</text>
</comment>
<dbReference type="GO" id="GO:0071555">
    <property type="term" value="P:cell wall organization"/>
    <property type="evidence" value="ECO:0007669"/>
    <property type="project" value="UniProtKB-UniRule"/>
</dbReference>
<keyword evidence="4 6" id="KW-0573">Peptidoglycan synthesis</keyword>
<evidence type="ECO:0000256" key="2">
    <source>
        <dbReference type="ARBA" id="ARBA00022679"/>
    </source>
</evidence>
<dbReference type="CDD" id="cd16913">
    <property type="entry name" value="YkuD_like"/>
    <property type="match status" value="1"/>
</dbReference>
<feature type="active site" description="Proton donor/acceptor" evidence="6">
    <location>
        <position position="265"/>
    </location>
</feature>
<dbReference type="SUPFAM" id="SSF47090">
    <property type="entry name" value="PGBD-like"/>
    <property type="match status" value="1"/>
</dbReference>
<dbReference type="PROSITE" id="PS52029">
    <property type="entry name" value="LD_TPASE"/>
    <property type="match status" value="1"/>
</dbReference>
<feature type="domain" description="L,D-TPase catalytic" evidence="8">
    <location>
        <begin position="187"/>
        <end position="304"/>
    </location>
</feature>
<evidence type="ECO:0000256" key="1">
    <source>
        <dbReference type="ARBA" id="ARBA00004752"/>
    </source>
</evidence>
<evidence type="ECO:0000256" key="6">
    <source>
        <dbReference type="PROSITE-ProRule" id="PRU01373"/>
    </source>
</evidence>
<dbReference type="GO" id="GO:0009252">
    <property type="term" value="P:peptidoglycan biosynthetic process"/>
    <property type="evidence" value="ECO:0007669"/>
    <property type="project" value="UniProtKB-UniPathway"/>
</dbReference>
<dbReference type="GO" id="GO:0008360">
    <property type="term" value="P:regulation of cell shape"/>
    <property type="evidence" value="ECO:0007669"/>
    <property type="project" value="UniProtKB-UniRule"/>
</dbReference>
<dbReference type="InterPro" id="IPR036365">
    <property type="entry name" value="PGBD-like_sf"/>
</dbReference>
<dbReference type="InterPro" id="IPR038063">
    <property type="entry name" value="Transpep_catalytic_dom"/>
</dbReference>
<gene>
    <name evidence="9" type="ORF">EVJ47_04485</name>
</gene>
<accession>A0A519BAW4</accession>
<name>A0A519BAW4_9DELT</name>
<dbReference type="Gene3D" id="2.40.440.10">
    <property type="entry name" value="L,D-transpeptidase catalytic domain-like"/>
    <property type="match status" value="1"/>
</dbReference>
<feature type="active site" description="Nucleophile" evidence="6">
    <location>
        <position position="280"/>
    </location>
</feature>
<dbReference type="Pfam" id="PF03734">
    <property type="entry name" value="YkuD"/>
    <property type="match status" value="1"/>
</dbReference>
<evidence type="ECO:0000313" key="10">
    <source>
        <dbReference type="Proteomes" id="UP000320813"/>
    </source>
</evidence>
<keyword evidence="7" id="KW-1133">Transmembrane helix</keyword>
<keyword evidence="7" id="KW-0812">Transmembrane</keyword>
<dbReference type="UniPathway" id="UPA00219"/>
<dbReference type="GO" id="GO:0016740">
    <property type="term" value="F:transferase activity"/>
    <property type="evidence" value="ECO:0007669"/>
    <property type="project" value="UniProtKB-KW"/>
</dbReference>
<organism evidence="9 10">
    <name type="scientific">Candidatus Acidulodesulfobacterium ferriphilum</name>
    <dbReference type="NCBI Taxonomy" id="2597223"/>
    <lineage>
        <taxon>Bacteria</taxon>
        <taxon>Deltaproteobacteria</taxon>
        <taxon>Candidatus Acidulodesulfobacterales</taxon>
        <taxon>Candidatus Acidulodesulfobacterium</taxon>
    </lineage>
</organism>
<dbReference type="Proteomes" id="UP000320813">
    <property type="component" value="Unassembled WGS sequence"/>
</dbReference>
<evidence type="ECO:0000259" key="8">
    <source>
        <dbReference type="PROSITE" id="PS52029"/>
    </source>
</evidence>
<reference evidence="9 10" key="1">
    <citation type="submission" date="2019-01" db="EMBL/GenBank/DDBJ databases">
        <title>Insights into ecological role of a new deltaproteobacterial order Candidatus Sinidesulfobacterales (Sva0485) by metagenomics and metatranscriptomics.</title>
        <authorList>
            <person name="Tan S."/>
            <person name="Liu J."/>
            <person name="Fang Y."/>
            <person name="Hedlund B.P."/>
            <person name="Lian Z.H."/>
            <person name="Huang L.Y."/>
            <person name="Li J.T."/>
            <person name="Huang L.N."/>
            <person name="Li W.J."/>
            <person name="Jiang H.C."/>
            <person name="Dong H.L."/>
            <person name="Shu W.S."/>
        </authorList>
    </citation>
    <scope>NUCLEOTIDE SEQUENCE [LARGE SCALE GENOMIC DNA]</scope>
    <source>
        <strain evidence="9">AP3</strain>
    </source>
</reference>
<feature type="transmembrane region" description="Helical" evidence="7">
    <location>
        <begin position="7"/>
        <end position="28"/>
    </location>
</feature>
<evidence type="ECO:0000256" key="4">
    <source>
        <dbReference type="ARBA" id="ARBA00022984"/>
    </source>
</evidence>
<dbReference type="EMBL" id="SGBD01000002">
    <property type="protein sequence ID" value="RZD14430.1"/>
    <property type="molecule type" value="Genomic_DNA"/>
</dbReference>
<sequence length="664" mass="76707">MPLKYKIFKVLITFFILIAIGSLGFFILKFRYINAAVLKNQRPSFKPPEKEDKVSNKDYNAAASLSARGLVKSLRDFHAIYYGNYGKDVLLADYILSKLGYLPLNCVIKEKHKKVKFIWKWKYKNIPVEVKSKWKPGYFNTLIKSAVMNFQYEQRLIVTGAINKSLWKVLIKDYLKKSGINYWGIYYTIVNKNFPETISIWRNGNIIFTSLANTGITEAPTNDGVFPIYLKFFTTNMSGTTPWKTKYDDTDIPFVNYFNGGEALHGFPRGIYGVNQSMGCVELPIINSYAAWKKLSYGSLIIVKKYIGEKPAYNEKLRPKKFHLKLKLKQLKQISRKFKLLYVEHSYAYNGVPLAYIRLFYSKRNKVNDKTILTTDINYASNINFISIGRGRGRKLRNKLIFFSDTKSLEGTFDRSVYCFMLNNPGNIQMASTVRHKNEGILSNIAVNRNKIWFILYQYKHGKLKDYLEENTFSFINGRIKTYPARKIKLNFYSSYLTFDSHGNLWMSGLTPSGNGVVNYIKMLGYKSIKANNKIKSKGIKTIYSFKGHFYGTMPFLVENDGSIFILKHSYYDNDFLNDLIEIRKNAKNNLSILNITNFKGLIGNFTGNIKGNIFFIKNYLKRGIFQKDLYEISTGKTTNKVHKIFSFYGNSNGVVNNILLVNK</sequence>
<evidence type="ECO:0000256" key="7">
    <source>
        <dbReference type="SAM" id="Phobius"/>
    </source>
</evidence>
<keyword evidence="2" id="KW-0808">Transferase</keyword>
<dbReference type="SUPFAM" id="SSF141523">
    <property type="entry name" value="L,D-transpeptidase catalytic domain-like"/>
    <property type="match status" value="1"/>
</dbReference>
<keyword evidence="3 6" id="KW-0133">Cell shape</keyword>